<protein>
    <submittedName>
        <fullName evidence="1">Uncharacterized protein</fullName>
    </submittedName>
</protein>
<comment type="caution">
    <text evidence="1">The sequence shown here is derived from an EMBL/GenBank/DDBJ whole genome shotgun (WGS) entry which is preliminary data.</text>
</comment>
<organism evidence="1 2">
    <name type="scientific">Triparma laevis f. longispina</name>
    <dbReference type="NCBI Taxonomy" id="1714387"/>
    <lineage>
        <taxon>Eukaryota</taxon>
        <taxon>Sar</taxon>
        <taxon>Stramenopiles</taxon>
        <taxon>Ochrophyta</taxon>
        <taxon>Bolidophyceae</taxon>
        <taxon>Parmales</taxon>
        <taxon>Triparmaceae</taxon>
        <taxon>Triparma</taxon>
    </lineage>
</organism>
<dbReference type="AlphaFoldDB" id="A0A9W7A5L5"/>
<evidence type="ECO:0000313" key="2">
    <source>
        <dbReference type="Proteomes" id="UP001165122"/>
    </source>
</evidence>
<name>A0A9W7A5L5_9STRA</name>
<dbReference type="EMBL" id="BRXW01000558">
    <property type="protein sequence ID" value="GMH66207.1"/>
    <property type="molecule type" value="Genomic_DNA"/>
</dbReference>
<gene>
    <name evidence="1" type="ORF">TrLO_g3996</name>
</gene>
<proteinExistence type="predicted"/>
<dbReference type="Proteomes" id="UP001165122">
    <property type="component" value="Unassembled WGS sequence"/>
</dbReference>
<reference evidence="2" key="1">
    <citation type="journal article" date="2023" name="Commun. Biol.">
        <title>Genome analysis of Parmales, the sister group of diatoms, reveals the evolutionary specialization of diatoms from phago-mixotrophs to photoautotrophs.</title>
        <authorList>
            <person name="Ban H."/>
            <person name="Sato S."/>
            <person name="Yoshikawa S."/>
            <person name="Yamada K."/>
            <person name="Nakamura Y."/>
            <person name="Ichinomiya M."/>
            <person name="Sato N."/>
            <person name="Blanc-Mathieu R."/>
            <person name="Endo H."/>
            <person name="Kuwata A."/>
            <person name="Ogata H."/>
        </authorList>
    </citation>
    <scope>NUCLEOTIDE SEQUENCE [LARGE SCALE GENOMIC DNA]</scope>
    <source>
        <strain evidence="2">NIES 3700</strain>
    </source>
</reference>
<dbReference type="OrthoDB" id="3270863at2759"/>
<sequence>MHTRTNLEVLKRAEVVKIAKCMGIKANGKTVAMIASILEQQVEVDQVEAVVKETPQKTETENGAGWASPELREMSYNEVRSIAKNTPGVKAKGSKVDLIAAIAAINEVVEVETAPVAVDSPKVFMTGDECGEDECIKELEKLMLADLYEEEEADSEVWDMLKSQEIAKDISNESMTEEYIVEEPKPVYFSNKENTAQNKNKKMSNRNKKKLKEKKLMESQKIEITRSCFLSPNSFAKLQTGNAPRGMTANEAEGGVFSPASRANANVLKDLLGV</sequence>
<keyword evidence="2" id="KW-1185">Reference proteome</keyword>
<accession>A0A9W7A5L5</accession>
<evidence type="ECO:0000313" key="1">
    <source>
        <dbReference type="EMBL" id="GMH66207.1"/>
    </source>
</evidence>